<reference evidence="2" key="1">
    <citation type="journal article" date="2015" name="PLoS ONE">
        <title>Comprehensive Evaluation of Toxoplasma gondii VEG and Neospora caninum LIV Genomes with Tachyzoite Stage Transcriptome and Proteome Defines Novel Transcript Features.</title>
        <authorList>
            <person name="Ramaprasad A."/>
            <person name="Mourier T."/>
            <person name="Naeem R."/>
            <person name="Malas T.B."/>
            <person name="Moussa E."/>
            <person name="Panigrahi A."/>
            <person name="Vermont S.J."/>
            <person name="Otto T.D."/>
            <person name="Wastling J."/>
            <person name="Pain A."/>
        </authorList>
    </citation>
    <scope>NUCLEOTIDE SEQUENCE</scope>
    <source>
        <strain evidence="2">Liverpool</strain>
    </source>
</reference>
<evidence type="ECO:0000256" key="1">
    <source>
        <dbReference type="SAM" id="MobiDB-lite"/>
    </source>
</evidence>
<sequence length="252" mass="26565">MAVPQGVVPPGGGDSGGSRGHSVTADATTPPATQTSSPAAPPTSLSSTWIVALVVLLLSLPLGTVIDGLFSPSGNRGSSSASPVLFEQLFTPHNPLPADVGPHQVTLADFLSFQLNHLPGFRLVAVDYRPSLFHQALGRLLDVLSWAALALVVFVRPICAALGLTQRGGEGSAQAEQLPPWAEALENNRVTAIISAFFGAQVVRSVLIPSNAFEIYFGPNLLWSTVHNGRMPNGRDLLRELEALGVRVRDPM</sequence>
<proteinExistence type="predicted"/>
<feature type="region of interest" description="Disordered" evidence="1">
    <location>
        <begin position="1"/>
        <end position="43"/>
    </location>
</feature>
<feature type="compositionally biased region" description="Gly residues" evidence="1">
    <location>
        <begin position="9"/>
        <end position="19"/>
    </location>
</feature>
<dbReference type="PANTHER" id="PTHR13544:SF0">
    <property type="entry name" value="THIOREDOXIN REDUCTASE-LIKE SELENOPROTEIN T"/>
    <property type="match status" value="1"/>
</dbReference>
<dbReference type="EMBL" id="LN714484">
    <property type="protein sequence ID" value="CEL68431.1"/>
    <property type="molecule type" value="Genomic_DNA"/>
</dbReference>
<gene>
    <name evidence="2" type="ORF">BN1204_041980</name>
</gene>
<dbReference type="AlphaFoldDB" id="A0A0F7UHE0"/>
<dbReference type="GO" id="GO:0004791">
    <property type="term" value="F:thioredoxin-disulfide reductase (NADPH) activity"/>
    <property type="evidence" value="ECO:0007669"/>
    <property type="project" value="TreeGrafter"/>
</dbReference>
<feature type="compositionally biased region" description="Low complexity" evidence="1">
    <location>
        <begin position="20"/>
        <end position="43"/>
    </location>
</feature>
<protein>
    <recommendedName>
        <fullName evidence="3">Selenoprotein T</fullName>
    </recommendedName>
</protein>
<evidence type="ECO:0008006" key="3">
    <source>
        <dbReference type="Google" id="ProtNLM"/>
    </source>
</evidence>
<organism evidence="2">
    <name type="scientific">Neospora caninum (strain Liverpool)</name>
    <dbReference type="NCBI Taxonomy" id="572307"/>
    <lineage>
        <taxon>Eukaryota</taxon>
        <taxon>Sar</taxon>
        <taxon>Alveolata</taxon>
        <taxon>Apicomplexa</taxon>
        <taxon>Conoidasida</taxon>
        <taxon>Coccidia</taxon>
        <taxon>Eucoccidiorida</taxon>
        <taxon>Eimeriorina</taxon>
        <taxon>Sarcocystidae</taxon>
        <taxon>Neospora</taxon>
    </lineage>
</organism>
<evidence type="ECO:0000313" key="2">
    <source>
        <dbReference type="EMBL" id="CEL68431.1"/>
    </source>
</evidence>
<dbReference type="GO" id="GO:0005789">
    <property type="term" value="C:endoplasmic reticulum membrane"/>
    <property type="evidence" value="ECO:0007669"/>
    <property type="project" value="TreeGrafter"/>
</dbReference>
<dbReference type="PANTHER" id="PTHR13544">
    <property type="entry name" value="SELENOPROTEIN T"/>
    <property type="match status" value="1"/>
</dbReference>
<dbReference type="InterPro" id="IPR019389">
    <property type="entry name" value="Selenoprotein_T"/>
</dbReference>
<accession>A0A0F7UHE0</accession>
<dbReference type="GO" id="GO:0045454">
    <property type="term" value="P:cell redox homeostasis"/>
    <property type="evidence" value="ECO:0007669"/>
    <property type="project" value="TreeGrafter"/>
</dbReference>
<name>A0A0F7UHE0_NEOCL</name>